<dbReference type="STRING" id="1210089.GCA_001613165_00921"/>
<dbReference type="Proteomes" id="UP000255355">
    <property type="component" value="Unassembled WGS sequence"/>
</dbReference>
<dbReference type="NCBIfam" id="NF002947">
    <property type="entry name" value="PRK03604.1"/>
    <property type="match status" value="1"/>
</dbReference>
<dbReference type="NCBIfam" id="TIGR00581">
    <property type="entry name" value="moaC"/>
    <property type="match status" value="1"/>
</dbReference>
<evidence type="ECO:0000256" key="2">
    <source>
        <dbReference type="ARBA" id="ARBA00005046"/>
    </source>
</evidence>
<dbReference type="InterPro" id="IPR001453">
    <property type="entry name" value="MoaB/Mog_dom"/>
</dbReference>
<comment type="subunit">
    <text evidence="6">Homohexamer; trimer of dimers.</text>
</comment>
<feature type="domain" description="MoaB/Mog" evidence="8">
    <location>
        <begin position="271"/>
        <end position="413"/>
    </location>
</feature>
<dbReference type="SUPFAM" id="SSF55040">
    <property type="entry name" value="Molybdenum cofactor biosynthesis protein C, MoaC"/>
    <property type="match status" value="1"/>
</dbReference>
<dbReference type="RefSeq" id="WP_084519154.1">
    <property type="nucleotide sequence ID" value="NZ_QQAZ01000007.1"/>
</dbReference>
<evidence type="ECO:0000256" key="3">
    <source>
        <dbReference type="ARBA" id="ARBA00012575"/>
    </source>
</evidence>
<dbReference type="CDD" id="cd00886">
    <property type="entry name" value="MogA_MoaB"/>
    <property type="match status" value="1"/>
</dbReference>
<dbReference type="EMBL" id="QQAZ01000007">
    <property type="protein sequence ID" value="RDI49300.1"/>
    <property type="molecule type" value="Genomic_DNA"/>
</dbReference>
<comment type="function">
    <text evidence="6">Catalyzes the conversion of (8S)-3',8-cyclo-7,8-dihydroguanosine 5'-triphosphate to cyclic pyranopterin monophosphate (cPMP).</text>
</comment>
<organism evidence="9 10">
    <name type="scientific">Nocardia mexicana</name>
    <dbReference type="NCBI Taxonomy" id="279262"/>
    <lineage>
        <taxon>Bacteria</taxon>
        <taxon>Bacillati</taxon>
        <taxon>Actinomycetota</taxon>
        <taxon>Actinomycetes</taxon>
        <taxon>Mycobacteriales</taxon>
        <taxon>Nocardiaceae</taxon>
        <taxon>Nocardia</taxon>
    </lineage>
</organism>
<dbReference type="SMART" id="SM00852">
    <property type="entry name" value="MoCF_biosynth"/>
    <property type="match status" value="1"/>
</dbReference>
<dbReference type="InterPro" id="IPR036522">
    <property type="entry name" value="MoaC_sf"/>
</dbReference>
<comment type="catalytic activity">
    <reaction evidence="1 6">
        <text>(8S)-3',8-cyclo-7,8-dihydroguanosine 5'-triphosphate = cyclic pyranopterin phosphate + diphosphate</text>
        <dbReference type="Rhea" id="RHEA:49580"/>
        <dbReference type="ChEBI" id="CHEBI:33019"/>
        <dbReference type="ChEBI" id="CHEBI:59648"/>
        <dbReference type="ChEBI" id="CHEBI:131766"/>
        <dbReference type="EC" id="4.6.1.17"/>
    </reaction>
</comment>
<evidence type="ECO:0000259" key="8">
    <source>
        <dbReference type="SMART" id="SM00852"/>
    </source>
</evidence>
<keyword evidence="5 6" id="KW-0456">Lyase</keyword>
<evidence type="ECO:0000256" key="4">
    <source>
        <dbReference type="ARBA" id="ARBA00023150"/>
    </source>
</evidence>
<dbReference type="Pfam" id="PF01967">
    <property type="entry name" value="MoaC"/>
    <property type="match status" value="1"/>
</dbReference>
<comment type="similarity">
    <text evidence="6">Belongs to the MoaC family.</text>
</comment>
<reference evidence="9 10" key="1">
    <citation type="submission" date="2018-07" db="EMBL/GenBank/DDBJ databases">
        <title>Genomic Encyclopedia of Type Strains, Phase IV (KMG-IV): sequencing the most valuable type-strain genomes for metagenomic binning, comparative biology and taxonomic classification.</title>
        <authorList>
            <person name="Goeker M."/>
        </authorList>
    </citation>
    <scope>NUCLEOTIDE SEQUENCE [LARGE SCALE GENOMIC DNA]</scope>
    <source>
        <strain evidence="9 10">DSM 44952</strain>
    </source>
</reference>
<dbReference type="InterPro" id="IPR051920">
    <property type="entry name" value="MPT_Adenylyltrnsfr/MoaC-Rel"/>
</dbReference>
<comment type="pathway">
    <text evidence="2 6">Cofactor biosynthesis; molybdopterin biosynthesis.</text>
</comment>
<evidence type="ECO:0000256" key="5">
    <source>
        <dbReference type="ARBA" id="ARBA00023239"/>
    </source>
</evidence>
<feature type="compositionally biased region" description="Basic and acidic residues" evidence="7">
    <location>
        <begin position="210"/>
        <end position="232"/>
    </location>
</feature>
<feature type="active site" evidence="6">
    <location>
        <position position="133"/>
    </location>
</feature>
<feature type="binding site" evidence="6">
    <location>
        <begin position="118"/>
        <end position="119"/>
    </location>
    <ligand>
        <name>substrate</name>
    </ligand>
</feature>
<keyword evidence="10" id="KW-1185">Reference proteome</keyword>
<dbReference type="PANTHER" id="PTHR43764:SF1">
    <property type="entry name" value="MOLYBDOPTERIN MOLYBDOTRANSFERASE"/>
    <property type="match status" value="1"/>
</dbReference>
<dbReference type="InterPro" id="IPR036425">
    <property type="entry name" value="MoaB/Mog-like_dom_sf"/>
</dbReference>
<dbReference type="EC" id="4.6.1.17" evidence="3 6"/>
<dbReference type="PROSITE" id="PS01078">
    <property type="entry name" value="MOCF_BIOSYNTHESIS_1"/>
    <property type="match status" value="1"/>
</dbReference>
<dbReference type="Pfam" id="PF00994">
    <property type="entry name" value="MoCF_biosynth"/>
    <property type="match status" value="1"/>
</dbReference>
<dbReference type="UniPathway" id="UPA00344"/>
<feature type="region of interest" description="Disordered" evidence="7">
    <location>
        <begin position="153"/>
        <end position="266"/>
    </location>
</feature>
<evidence type="ECO:0000313" key="10">
    <source>
        <dbReference type="Proteomes" id="UP000255355"/>
    </source>
</evidence>
<dbReference type="HAMAP" id="MF_01224_B">
    <property type="entry name" value="MoaC_B"/>
    <property type="match status" value="1"/>
</dbReference>
<dbReference type="GO" id="GO:0061799">
    <property type="term" value="F:cyclic pyranopterin monophosphate synthase activity"/>
    <property type="evidence" value="ECO:0007669"/>
    <property type="project" value="UniProtKB-UniRule"/>
</dbReference>
<name>A0A370H052_9NOCA</name>
<dbReference type="Gene3D" id="3.40.980.10">
    <property type="entry name" value="MoaB/Mog-like domain"/>
    <property type="match status" value="1"/>
</dbReference>
<protein>
    <recommendedName>
        <fullName evidence="3 6">Cyclic pyranopterin monophosphate synthase</fullName>
        <ecNumber evidence="3 6">4.6.1.17</ecNumber>
    </recommendedName>
    <alternativeName>
        <fullName evidence="6">Molybdenum cofactor biosynthesis protein C</fullName>
    </alternativeName>
</protein>
<gene>
    <name evidence="6" type="primary">moaC</name>
    <name evidence="9" type="ORF">DFR68_107428</name>
</gene>
<dbReference type="CDD" id="cd01420">
    <property type="entry name" value="MoaC_PE"/>
    <property type="match status" value="1"/>
</dbReference>
<feature type="compositionally biased region" description="Basic and acidic residues" evidence="7">
    <location>
        <begin position="153"/>
        <end position="164"/>
    </location>
</feature>
<proteinExistence type="inferred from homology"/>
<dbReference type="InterPro" id="IPR008284">
    <property type="entry name" value="MoCF_biosynth_CS"/>
</dbReference>
<evidence type="ECO:0000256" key="7">
    <source>
        <dbReference type="SAM" id="MobiDB-lite"/>
    </source>
</evidence>
<dbReference type="NCBIfam" id="NF006870">
    <property type="entry name" value="PRK09364.1"/>
    <property type="match status" value="1"/>
</dbReference>
<dbReference type="AlphaFoldDB" id="A0A370H052"/>
<feature type="binding site" evidence="6">
    <location>
        <begin position="82"/>
        <end position="84"/>
    </location>
    <ligand>
        <name>substrate</name>
    </ligand>
</feature>
<dbReference type="SUPFAM" id="SSF53218">
    <property type="entry name" value="Molybdenum cofactor biosynthesis proteins"/>
    <property type="match status" value="1"/>
</dbReference>
<comment type="caution">
    <text evidence="9">The sequence shown here is derived from an EMBL/GenBank/DDBJ whole genome shotgun (WGS) entry which is preliminary data.</text>
</comment>
<dbReference type="GO" id="GO:0006777">
    <property type="term" value="P:Mo-molybdopterin cofactor biosynthetic process"/>
    <property type="evidence" value="ECO:0007669"/>
    <property type="project" value="UniProtKB-UniRule"/>
</dbReference>
<evidence type="ECO:0000256" key="6">
    <source>
        <dbReference type="HAMAP-Rule" id="MF_01224"/>
    </source>
</evidence>
<accession>A0A370H052</accession>
<evidence type="ECO:0000313" key="9">
    <source>
        <dbReference type="EMBL" id="RDI49300.1"/>
    </source>
</evidence>
<dbReference type="OrthoDB" id="9794429at2"/>
<evidence type="ECO:0000256" key="1">
    <source>
        <dbReference type="ARBA" id="ARBA00001637"/>
    </source>
</evidence>
<feature type="compositionally biased region" description="Polar residues" evidence="7">
    <location>
        <begin position="185"/>
        <end position="208"/>
    </location>
</feature>
<dbReference type="InterPro" id="IPR002820">
    <property type="entry name" value="Mopterin_CF_biosynth-C_dom"/>
</dbReference>
<dbReference type="InterPro" id="IPR047594">
    <property type="entry name" value="MoaC_bact/euk"/>
</dbReference>
<dbReference type="Gene3D" id="3.30.70.640">
    <property type="entry name" value="Molybdopterin cofactor biosynthesis C (MoaC) domain"/>
    <property type="match status" value="1"/>
</dbReference>
<sequence>MSEHAPLDPALSHVDSEGRARMVDVSAKTDTVRVAVAAGELRTTAEVVKLVQADDMPKADVLATARIAGIAGAKKTSELIPLCHQLALSSVDVHFDFTVDTITIEATAKTKGPTGVEMEALTAVAVAGLTLHDMVKAVDPAAVLNGVRLLTKDGGKRGHWERSGADTPDSFDALAAGASAHTGGPESTSAPAQPNPDTSTPQRDSPSHASHRDSTTTDRGRRTTARDSEARESPGPGRVATRSRHTHSETGAVADGRQSTSSGTVEGTRSAVVVVASTGAAAGTRVDKTGPVLTDWLAGQGFSVRGPLVYADADIGAGLAEALAGEPGLVITTGGTGASPTDGTPEATLAVLDRELPGIAEAIRLAGTATFPLAALSRGVAGLAGRSVLINLPGSPGGVRDGIAVLEPLLDHLLAQVAGGGSHD</sequence>
<dbReference type="InterPro" id="IPR023045">
    <property type="entry name" value="MoaC"/>
</dbReference>
<keyword evidence="4 6" id="KW-0501">Molybdenum cofactor biosynthesis</keyword>
<dbReference type="PANTHER" id="PTHR43764">
    <property type="entry name" value="MOLYBDENUM COFACTOR BIOSYNTHESIS"/>
    <property type="match status" value="1"/>
</dbReference>